<protein>
    <submittedName>
        <fullName evidence="1">Uncharacterized protein</fullName>
    </submittedName>
</protein>
<sequence length="78" mass="8818">MGILILFVLAVGAATMILYARDIVVGLFRKKDIANEQPAVIAIDQHGDFVAGRNDCEDDFWSNRSTTHWRGLGYFNRF</sequence>
<dbReference type="Proteomes" id="UP000070578">
    <property type="component" value="Unassembled WGS sequence"/>
</dbReference>
<gene>
    <name evidence="1" type="ORF">AWT59_3169</name>
</gene>
<dbReference type="AlphaFoldDB" id="A0A139BNX7"/>
<comment type="caution">
    <text evidence="1">The sequence shown here is derived from an EMBL/GenBank/DDBJ whole genome shotgun (WGS) entry which is preliminary data.</text>
</comment>
<reference evidence="1 2" key="1">
    <citation type="submission" date="2016-02" db="EMBL/GenBank/DDBJ databases">
        <authorList>
            <person name="Wen L."/>
            <person name="He K."/>
            <person name="Yang H."/>
        </authorList>
    </citation>
    <scope>NUCLEOTIDE SEQUENCE [LARGE SCALE GENOMIC DNA]</scope>
    <source>
        <strain evidence="1">ShG14-8</strain>
    </source>
</reference>
<accession>A0A139BNX7</accession>
<dbReference type="EMBL" id="LSLI01000162">
    <property type="protein sequence ID" value="KXS30707.1"/>
    <property type="molecule type" value="Genomic_DNA"/>
</dbReference>
<evidence type="ECO:0000313" key="2">
    <source>
        <dbReference type="Proteomes" id="UP000070578"/>
    </source>
</evidence>
<proteinExistence type="predicted"/>
<name>A0A139BNX7_9PROT</name>
<evidence type="ECO:0000313" key="1">
    <source>
        <dbReference type="EMBL" id="KXS30707.1"/>
    </source>
</evidence>
<reference evidence="1 2" key="2">
    <citation type="submission" date="2016-03" db="EMBL/GenBank/DDBJ databases">
        <title>New uncultured bacterium of the family Gallionellaceae from acid mine drainage: description and reconstruction of genome based on metagenomic analysis of microbial community.</title>
        <authorList>
            <person name="Kadnikov V."/>
            <person name="Ivasenko D."/>
            <person name="Beletsky A."/>
            <person name="Mardanov A."/>
            <person name="Danilova E."/>
            <person name="Pimenov N."/>
            <person name="Karnachuk O."/>
            <person name="Ravin N."/>
        </authorList>
    </citation>
    <scope>NUCLEOTIDE SEQUENCE [LARGE SCALE GENOMIC DNA]</scope>
    <source>
        <strain evidence="1">ShG14-8</strain>
    </source>
</reference>
<organism evidence="1 2">
    <name type="scientific">Candidatus Gallionella acididurans</name>
    <dbReference type="NCBI Taxonomy" id="1796491"/>
    <lineage>
        <taxon>Bacteria</taxon>
        <taxon>Pseudomonadati</taxon>
        <taxon>Pseudomonadota</taxon>
        <taxon>Betaproteobacteria</taxon>
        <taxon>Nitrosomonadales</taxon>
        <taxon>Gallionellaceae</taxon>
        <taxon>Gallionella</taxon>
    </lineage>
</organism>